<reference evidence="2 3" key="1">
    <citation type="submission" date="2023-02" db="EMBL/GenBank/DDBJ databases">
        <title>Genome sequence of Sphingobacterium sp. KACC 22765.</title>
        <authorList>
            <person name="Kim S."/>
            <person name="Heo J."/>
            <person name="Kwon S.-W."/>
        </authorList>
    </citation>
    <scope>NUCLEOTIDE SEQUENCE [LARGE SCALE GENOMIC DNA]</scope>
    <source>
        <strain evidence="2 3">KACC 22765</strain>
    </source>
</reference>
<dbReference type="Gene3D" id="2.30.180.10">
    <property type="entry name" value="FAS1 domain"/>
    <property type="match status" value="1"/>
</dbReference>
<feature type="chain" id="PRO_5047470274" description="FAS1 domain-containing protein" evidence="1">
    <location>
        <begin position="23"/>
        <end position="238"/>
    </location>
</feature>
<sequence length="238" mass="27040">MKLYNKLFLLAMLCLGMLASCTQDNIIDGGVSDPKVNMTTYDYLKAHPRGLFDTLLLIVDRAEMKNVINSTGTMFAPTDYSINAYITAKQAEARRIDERRNFNLDSLFKYYSPQMLRDSMSAYFFPETITRDGLDANGKIFPATLRPYDFLVTLEEHTNEDYNAGGLISQRPKFMFFNRIIGEKDIIVGGVRRDPSNDPVKVDMRILCQTTGIISTTGIIHVLDNSHVWSRSLKLNIN</sequence>
<proteinExistence type="predicted"/>
<dbReference type="EMBL" id="CP117880">
    <property type="protein sequence ID" value="WDF69627.1"/>
    <property type="molecule type" value="Genomic_DNA"/>
</dbReference>
<evidence type="ECO:0000313" key="3">
    <source>
        <dbReference type="Proteomes" id="UP001221558"/>
    </source>
</evidence>
<keyword evidence="1" id="KW-0732">Signal</keyword>
<dbReference type="InterPro" id="IPR036378">
    <property type="entry name" value="FAS1_dom_sf"/>
</dbReference>
<dbReference type="RefSeq" id="WP_274268340.1">
    <property type="nucleotide sequence ID" value="NZ_CP117880.1"/>
</dbReference>
<gene>
    <name evidence="2" type="ORF">PQ465_04420</name>
</gene>
<accession>A0ABY7WLU6</accession>
<evidence type="ECO:0008006" key="4">
    <source>
        <dbReference type="Google" id="ProtNLM"/>
    </source>
</evidence>
<feature type="signal peptide" evidence="1">
    <location>
        <begin position="1"/>
        <end position="22"/>
    </location>
</feature>
<dbReference type="PROSITE" id="PS51257">
    <property type="entry name" value="PROKAR_LIPOPROTEIN"/>
    <property type="match status" value="1"/>
</dbReference>
<evidence type="ECO:0000256" key="1">
    <source>
        <dbReference type="SAM" id="SignalP"/>
    </source>
</evidence>
<keyword evidence="3" id="KW-1185">Reference proteome</keyword>
<organism evidence="2 3">
    <name type="scientific">Sphingobacterium oryzagri</name>
    <dbReference type="NCBI Taxonomy" id="3025669"/>
    <lineage>
        <taxon>Bacteria</taxon>
        <taxon>Pseudomonadati</taxon>
        <taxon>Bacteroidota</taxon>
        <taxon>Sphingobacteriia</taxon>
        <taxon>Sphingobacteriales</taxon>
        <taxon>Sphingobacteriaceae</taxon>
        <taxon>Sphingobacterium</taxon>
    </lineage>
</organism>
<dbReference type="Proteomes" id="UP001221558">
    <property type="component" value="Chromosome"/>
</dbReference>
<name>A0ABY7WLU6_9SPHI</name>
<evidence type="ECO:0000313" key="2">
    <source>
        <dbReference type="EMBL" id="WDF69627.1"/>
    </source>
</evidence>
<protein>
    <recommendedName>
        <fullName evidence="4">FAS1 domain-containing protein</fullName>
    </recommendedName>
</protein>